<dbReference type="InterPro" id="IPR026359">
    <property type="entry name" value="SasC/FmtB_aggreg_dom"/>
</dbReference>
<keyword evidence="5" id="KW-0175">Coiled coil</keyword>
<dbReference type="PROSITE" id="PS50847">
    <property type="entry name" value="GRAM_POS_ANCHORING"/>
    <property type="match status" value="1"/>
</dbReference>
<keyword evidence="2" id="KW-0964">Secreted</keyword>
<evidence type="ECO:0000256" key="6">
    <source>
        <dbReference type="SAM" id="MobiDB-lite"/>
    </source>
</evidence>
<comment type="caution">
    <text evidence="8">The sequence shown here is derived from an EMBL/GenBank/DDBJ whole genome shotgun (WGS) entry which is preliminary data.</text>
</comment>
<dbReference type="RefSeq" id="WP_125453131.1">
    <property type="nucleotide sequence ID" value="NZ_RJNZ01000013.1"/>
</dbReference>
<dbReference type="NCBIfam" id="TIGR01168">
    <property type="entry name" value="YSIRK_signal"/>
    <property type="match status" value="1"/>
</dbReference>
<feature type="compositionally biased region" description="Basic and acidic residues" evidence="6">
    <location>
        <begin position="975"/>
        <end position="1002"/>
    </location>
</feature>
<feature type="compositionally biased region" description="Polar residues" evidence="6">
    <location>
        <begin position="65"/>
        <end position="77"/>
    </location>
</feature>
<feature type="compositionally biased region" description="Low complexity" evidence="6">
    <location>
        <begin position="89"/>
        <end position="125"/>
    </location>
</feature>
<feature type="compositionally biased region" description="Basic and acidic residues" evidence="6">
    <location>
        <begin position="821"/>
        <end position="830"/>
    </location>
</feature>
<sequence>MENNNSMSRVERSRREKVTRYSVRKVSFGAASVAVAAFFMFLGNGAVYAAEPNVTATDSALAANPANNQLDENSGSSEVTTPKNEEKTTTPTSTDVSATSVESSTVSKSQKETTTAAPADATPAPVVSSTTSAIAETEEKATPALDKKQLEEYVAEIDAKLASGSYATKTDESVATLKEHLGLAKLALTTAKSQDELTKAYRKLFMTVNSGLRSKPKAQVESPKLDTTEGKATVGKKASNTEKATGTNSIANSGKHDPRNGQALNTNNSFRTGDATTDEGNDSSVNEKNLDVVNPYFEDNGTPTTAEKWKVINAFDLVGWKLINPNQQKVVIANGKVTEYGPYASVVNPNHPYSIPLALYKTANDRTSKSDKFDGIYQDIDVTPGQEVVITQNTDTFGPIGSRKNRTILTVSYPERGNDIQGKVVWRSLGTAYNGVVTVPKGVTKLRVRLEVDPDSDVDHTNNGKIEIDGETYYLGAMVSNLSITTGAHVVTKTPTVTYNEVSPSATATTVRTTISVEIENKGHASSGSNKYQVKLPEGATFVSSEGGTAPGQVNDGTLTINYKGLKPGEKVTLSYVVDLPADKPSSSDFKGTNTFLTNTTYGGLSGTVEGGASFAIVGAKLRNIPVKTQNVTVNMYKTDLENKVNEIEAQLAQLNEADYTPDSWKAMQNQLAEAKDILNEEKNNVPVANRKNQAEINAKLVLLEKEKAKLDLEKVAKNQLATIEAVNGSVKEEKEAAKAKVIEALAAAKKAVDSATTEADVATKLAEETNKITPILPAEEVKTAAKNDIQNVLEEKKTQIAARDDLTTEEKEAAVKEAERLAQDAKNRVDAATTEESVERNKDRGEEKVEKVDPVAKVKPAAKAAIDAALKAQEKAIDAKPESTTEEKEAAKEEARAKAEEAKAAIDAATSNADVTAAKEAGVGTITPVEPKAEVKPAAKQAIEDAYTTKVAEIEARPELTTEEKEAAKAEARKLADAAKANVDKAKTDDAVAAEEEKGTTKVDNVNPAAKAKPAAKAAVDAALAAKDAAIDANDKLSDAEKAAAKEEAKTAADEAKKAIDAATDQAGVDAKAAEGIAAVEAVNPVGKEKAKAAVDAALAAKDAAIDANDKLSDAEKAAAKEEAKTAADEAKKAIDAATDQAGVDAKAAEGIAAVEAVNPVGKEKAKAAVDASQEATAQANARKVAKELPNTGTADSTVAMVAAAASALLGLGLAGRRKEDEEA</sequence>
<feature type="region of interest" description="Disordered" evidence="6">
    <location>
        <begin position="821"/>
        <end position="854"/>
    </location>
</feature>
<dbReference type="Proteomes" id="UP000267870">
    <property type="component" value="Unassembled WGS sequence"/>
</dbReference>
<feature type="region of interest" description="Disordered" evidence="6">
    <location>
        <begin position="875"/>
        <end position="900"/>
    </location>
</feature>
<gene>
    <name evidence="8" type="primary">ebh</name>
    <name evidence="8" type="ORF">D8845_08020</name>
</gene>
<dbReference type="InterPro" id="IPR019931">
    <property type="entry name" value="LPXTG_anchor"/>
</dbReference>
<feature type="coiled-coil region" evidence="5">
    <location>
        <begin position="1106"/>
        <end position="1142"/>
    </location>
</feature>
<evidence type="ECO:0000256" key="5">
    <source>
        <dbReference type="SAM" id="Coils"/>
    </source>
</evidence>
<evidence type="ECO:0000313" key="9">
    <source>
        <dbReference type="Proteomes" id="UP000267870"/>
    </source>
</evidence>
<name>A0A428DBS0_STRMT</name>
<keyword evidence="4" id="KW-0572">Peptidoglycan-anchor</keyword>
<organism evidence="8 9">
    <name type="scientific">Streptococcus mitis</name>
    <dbReference type="NCBI Taxonomy" id="28037"/>
    <lineage>
        <taxon>Bacteria</taxon>
        <taxon>Bacillati</taxon>
        <taxon>Bacillota</taxon>
        <taxon>Bacilli</taxon>
        <taxon>Lactobacillales</taxon>
        <taxon>Streptococcaceae</taxon>
        <taxon>Streptococcus</taxon>
        <taxon>Streptococcus mitis group</taxon>
    </lineage>
</organism>
<protein>
    <submittedName>
        <fullName evidence="8">Extracellular matrix-binding protein ebh</fullName>
    </submittedName>
</protein>
<proteinExistence type="predicted"/>
<keyword evidence="3" id="KW-0732">Signal</keyword>
<evidence type="ECO:0000313" key="8">
    <source>
        <dbReference type="EMBL" id="RSI90482.1"/>
    </source>
</evidence>
<feature type="coiled-coil region" evidence="5">
    <location>
        <begin position="638"/>
        <end position="752"/>
    </location>
</feature>
<feature type="region of interest" description="Disordered" evidence="6">
    <location>
        <begin position="975"/>
        <end position="1007"/>
    </location>
</feature>
<dbReference type="Pfam" id="PF07564">
    <property type="entry name" value="DUF1542"/>
    <property type="match status" value="6"/>
</dbReference>
<dbReference type="NCBIfam" id="TIGR04263">
    <property type="entry name" value="SasC_Mrp_aggreg"/>
    <property type="match status" value="1"/>
</dbReference>
<feature type="compositionally biased region" description="Basic and acidic residues" evidence="6">
    <location>
        <begin position="838"/>
        <end position="854"/>
    </location>
</feature>
<feature type="domain" description="Gram-positive cocci surface proteins LPxTG" evidence="7">
    <location>
        <begin position="1190"/>
        <end position="1225"/>
    </location>
</feature>
<evidence type="ECO:0000256" key="2">
    <source>
        <dbReference type="ARBA" id="ARBA00022525"/>
    </source>
</evidence>
<feature type="compositionally biased region" description="Polar residues" evidence="6">
    <location>
        <begin position="241"/>
        <end position="252"/>
    </location>
</feature>
<reference evidence="8 9" key="1">
    <citation type="submission" date="2018-11" db="EMBL/GenBank/DDBJ databases">
        <title>Species Designations Belie Phenotypic and Genotypic Heterogeneity in Oral Streptococci.</title>
        <authorList>
            <person name="Velsko I."/>
        </authorList>
    </citation>
    <scope>NUCLEOTIDE SEQUENCE [LARGE SCALE GENOMIC DNA]</scope>
    <source>
        <strain evidence="8 9">BCC55</strain>
    </source>
</reference>
<dbReference type="Pfam" id="PF00746">
    <property type="entry name" value="Gram_pos_anchor"/>
    <property type="match status" value="1"/>
</dbReference>
<feature type="compositionally biased region" description="Polar residues" evidence="6">
    <location>
        <begin position="262"/>
        <end position="275"/>
    </location>
</feature>
<evidence type="ECO:0000256" key="3">
    <source>
        <dbReference type="ARBA" id="ARBA00022729"/>
    </source>
</evidence>
<evidence type="ECO:0000256" key="4">
    <source>
        <dbReference type="ARBA" id="ARBA00023088"/>
    </source>
</evidence>
<accession>A0A428DBS0</accession>
<dbReference type="AlphaFoldDB" id="A0A428DBS0"/>
<dbReference type="InterPro" id="IPR011439">
    <property type="entry name" value="DUF1542"/>
</dbReference>
<dbReference type="InterPro" id="IPR005877">
    <property type="entry name" value="YSIRK_signal_dom"/>
</dbReference>
<evidence type="ECO:0000256" key="1">
    <source>
        <dbReference type="ARBA" id="ARBA00022512"/>
    </source>
</evidence>
<feature type="region of interest" description="Disordered" evidence="6">
    <location>
        <begin position="1174"/>
        <end position="1195"/>
    </location>
</feature>
<dbReference type="Pfam" id="PF04650">
    <property type="entry name" value="YSIRK_signal"/>
    <property type="match status" value="1"/>
</dbReference>
<keyword evidence="1" id="KW-0134">Cell wall</keyword>
<evidence type="ECO:0000259" key="7">
    <source>
        <dbReference type="PROSITE" id="PS50847"/>
    </source>
</evidence>
<dbReference type="EMBL" id="RJNZ01000013">
    <property type="protein sequence ID" value="RSI90482.1"/>
    <property type="molecule type" value="Genomic_DNA"/>
</dbReference>
<feature type="region of interest" description="Disordered" evidence="6">
    <location>
        <begin position="213"/>
        <end position="289"/>
    </location>
</feature>
<dbReference type="NCBIfam" id="TIGR01167">
    <property type="entry name" value="LPXTG_anchor"/>
    <property type="match status" value="1"/>
</dbReference>
<feature type="coiled-coil region" evidence="5">
    <location>
        <begin position="1031"/>
        <end position="1067"/>
    </location>
</feature>
<feature type="region of interest" description="Disordered" evidence="6">
    <location>
        <begin position="65"/>
        <end position="142"/>
    </location>
</feature>